<evidence type="ECO:0000256" key="1">
    <source>
        <dbReference type="SAM" id="Phobius"/>
    </source>
</evidence>
<feature type="transmembrane region" description="Helical" evidence="1">
    <location>
        <begin position="206"/>
        <end position="226"/>
    </location>
</feature>
<dbReference type="AlphaFoldDB" id="A0A2N9IFQ5"/>
<dbReference type="SUPFAM" id="SSF56672">
    <property type="entry name" value="DNA/RNA polymerases"/>
    <property type="match status" value="1"/>
</dbReference>
<dbReference type="EMBL" id="OIVN01005961">
    <property type="protein sequence ID" value="SPD24637.1"/>
    <property type="molecule type" value="Genomic_DNA"/>
</dbReference>
<name>A0A2N9IFQ5_FAGSY</name>
<evidence type="ECO:0000256" key="2">
    <source>
        <dbReference type="SAM" id="SignalP"/>
    </source>
</evidence>
<feature type="domain" description="Reverse transcriptase Ty1/copia-type" evidence="3">
    <location>
        <begin position="271"/>
        <end position="309"/>
    </location>
</feature>
<evidence type="ECO:0000313" key="4">
    <source>
        <dbReference type="EMBL" id="SPD24637.1"/>
    </source>
</evidence>
<feature type="chain" id="PRO_5014802691" description="Reverse transcriptase Ty1/copia-type domain-containing protein" evidence="2">
    <location>
        <begin position="22"/>
        <end position="606"/>
    </location>
</feature>
<dbReference type="PANTHER" id="PTHR11439">
    <property type="entry name" value="GAG-POL-RELATED RETROTRANSPOSON"/>
    <property type="match status" value="1"/>
</dbReference>
<gene>
    <name evidence="4" type="ORF">FSB_LOCUS52519</name>
</gene>
<keyword evidence="2" id="KW-0732">Signal</keyword>
<sequence length="606" mass="67646">MIISNLFGLLLGIFFFAPPDSLQLSISTLAPPGIASGPRLSHHQASLVALGFRTTRHRQWPLVLAPLASPDILSFSRISWSAQHFTSLNWVSRISRVSQISSLPRATRPRQRLSVSSQSSNPSILNFYQFNAKLLAFQTDNAREYLDRSFQQFLEFRDKVLTAAYLLNRMPFCILKVQIVTNLILVLTSASFSVILVLIKDIGATVLPYANTLFMFVDVIRVVPFVPPPLPIEFSLPLTPSALTSIDSPPPQSTSDLDLPFCHSLILWPRASLKHWPLHQLDVKNAFLHGDLTETIYIAQPPGFESKGECVSSQGIYLWPQTIFHVLGLTNSIKAVVSHVVYVDDIVITGSDNEGIQILINHLSSSFLTKDLGKLRYFLGIAVARSKANISLSQRKYTLDFLQDTGYLDSKPIATPMEPNLKLMPDEGDFIDDPDTYRRLVSKLIYLTITRPDISYAISIVSQFMTDPRVPHMNAVIRILKYLKNAPGHGLFYRSSGHLRIEGGNLITWRSKKQSIVACSNAEAEYRAMAHTTSIHIASNPIFHERTKHIKVDCHFVRSKVESKDIITPFVPSGSQLADIFTKALPKNAIDSICSKLGVIDIYSPA</sequence>
<dbReference type="Pfam" id="PF07727">
    <property type="entry name" value="RVT_2"/>
    <property type="match status" value="2"/>
</dbReference>
<proteinExistence type="predicted"/>
<keyword evidence="1" id="KW-1133">Transmembrane helix</keyword>
<feature type="signal peptide" evidence="2">
    <location>
        <begin position="1"/>
        <end position="21"/>
    </location>
</feature>
<keyword evidence="1" id="KW-0812">Transmembrane</keyword>
<organism evidence="4">
    <name type="scientific">Fagus sylvatica</name>
    <name type="common">Beechnut</name>
    <dbReference type="NCBI Taxonomy" id="28930"/>
    <lineage>
        <taxon>Eukaryota</taxon>
        <taxon>Viridiplantae</taxon>
        <taxon>Streptophyta</taxon>
        <taxon>Embryophyta</taxon>
        <taxon>Tracheophyta</taxon>
        <taxon>Spermatophyta</taxon>
        <taxon>Magnoliopsida</taxon>
        <taxon>eudicotyledons</taxon>
        <taxon>Gunneridae</taxon>
        <taxon>Pentapetalae</taxon>
        <taxon>rosids</taxon>
        <taxon>fabids</taxon>
        <taxon>Fagales</taxon>
        <taxon>Fagaceae</taxon>
        <taxon>Fagus</taxon>
    </lineage>
</organism>
<keyword evidence="1" id="KW-0472">Membrane</keyword>
<evidence type="ECO:0000259" key="3">
    <source>
        <dbReference type="Pfam" id="PF07727"/>
    </source>
</evidence>
<accession>A0A2N9IFQ5</accession>
<feature type="transmembrane region" description="Helical" evidence="1">
    <location>
        <begin position="179"/>
        <end position="199"/>
    </location>
</feature>
<feature type="domain" description="Reverse transcriptase Ty1/copia-type" evidence="3">
    <location>
        <begin position="340"/>
        <end position="418"/>
    </location>
</feature>
<dbReference type="PANTHER" id="PTHR11439:SF484">
    <property type="entry name" value="REVERSE TRANSCRIPTASE TY1_COPIA-TYPE DOMAIN-CONTAINING PROTEIN"/>
    <property type="match status" value="1"/>
</dbReference>
<dbReference type="InterPro" id="IPR043502">
    <property type="entry name" value="DNA/RNA_pol_sf"/>
</dbReference>
<dbReference type="CDD" id="cd09272">
    <property type="entry name" value="RNase_HI_RT_Ty1"/>
    <property type="match status" value="1"/>
</dbReference>
<protein>
    <recommendedName>
        <fullName evidence="3">Reverse transcriptase Ty1/copia-type domain-containing protein</fullName>
    </recommendedName>
</protein>
<reference evidence="4" key="1">
    <citation type="submission" date="2018-02" db="EMBL/GenBank/DDBJ databases">
        <authorList>
            <person name="Cohen D.B."/>
            <person name="Kent A.D."/>
        </authorList>
    </citation>
    <scope>NUCLEOTIDE SEQUENCE</scope>
</reference>
<dbReference type="InterPro" id="IPR013103">
    <property type="entry name" value="RVT_2"/>
</dbReference>